<sequence>MSLPNARTPFAVHRTAGRHRRPRQRSRGNLRSRRRGKLRSKSRSHPCVHRDSGGTSESDAKGLKGTRRGVKKLIG</sequence>
<reference evidence="2" key="1">
    <citation type="submission" date="2020-05" db="EMBL/GenBank/DDBJ databases">
        <title>WGS assembly of Panicum virgatum.</title>
        <authorList>
            <person name="Lovell J.T."/>
            <person name="Jenkins J."/>
            <person name="Shu S."/>
            <person name="Juenger T.E."/>
            <person name="Schmutz J."/>
        </authorList>
    </citation>
    <scope>NUCLEOTIDE SEQUENCE</scope>
    <source>
        <strain evidence="2">AP13</strain>
    </source>
</reference>
<gene>
    <name evidence="2" type="ORF">PVAP13_1KG192200</name>
</gene>
<proteinExistence type="predicted"/>
<feature type="compositionally biased region" description="Basic residues" evidence="1">
    <location>
        <begin position="64"/>
        <end position="75"/>
    </location>
</feature>
<feature type="region of interest" description="Disordered" evidence="1">
    <location>
        <begin position="1"/>
        <end position="75"/>
    </location>
</feature>
<evidence type="ECO:0000313" key="3">
    <source>
        <dbReference type="Proteomes" id="UP000823388"/>
    </source>
</evidence>
<comment type="caution">
    <text evidence="2">The sequence shown here is derived from an EMBL/GenBank/DDBJ whole genome shotgun (WGS) entry which is preliminary data.</text>
</comment>
<feature type="compositionally biased region" description="Basic residues" evidence="1">
    <location>
        <begin position="15"/>
        <end position="47"/>
    </location>
</feature>
<accession>A0A8T0X6G0</accession>
<feature type="compositionally biased region" description="Basic and acidic residues" evidence="1">
    <location>
        <begin position="48"/>
        <end position="62"/>
    </location>
</feature>
<organism evidence="2 3">
    <name type="scientific">Panicum virgatum</name>
    <name type="common">Blackwell switchgrass</name>
    <dbReference type="NCBI Taxonomy" id="38727"/>
    <lineage>
        <taxon>Eukaryota</taxon>
        <taxon>Viridiplantae</taxon>
        <taxon>Streptophyta</taxon>
        <taxon>Embryophyta</taxon>
        <taxon>Tracheophyta</taxon>
        <taxon>Spermatophyta</taxon>
        <taxon>Magnoliopsida</taxon>
        <taxon>Liliopsida</taxon>
        <taxon>Poales</taxon>
        <taxon>Poaceae</taxon>
        <taxon>PACMAD clade</taxon>
        <taxon>Panicoideae</taxon>
        <taxon>Panicodae</taxon>
        <taxon>Paniceae</taxon>
        <taxon>Panicinae</taxon>
        <taxon>Panicum</taxon>
        <taxon>Panicum sect. Hiantes</taxon>
    </lineage>
</organism>
<protein>
    <submittedName>
        <fullName evidence="2">Uncharacterized protein</fullName>
    </submittedName>
</protein>
<name>A0A8T0X6G0_PANVG</name>
<keyword evidence="3" id="KW-1185">Reference proteome</keyword>
<evidence type="ECO:0000256" key="1">
    <source>
        <dbReference type="SAM" id="MobiDB-lite"/>
    </source>
</evidence>
<evidence type="ECO:0000313" key="2">
    <source>
        <dbReference type="EMBL" id="KAG2657132.1"/>
    </source>
</evidence>
<dbReference type="EMBL" id="CM029037">
    <property type="protein sequence ID" value="KAG2657132.1"/>
    <property type="molecule type" value="Genomic_DNA"/>
</dbReference>
<dbReference type="AlphaFoldDB" id="A0A8T0X6G0"/>
<dbReference type="Proteomes" id="UP000823388">
    <property type="component" value="Chromosome 1K"/>
</dbReference>